<accession>A0A6A6P9Y6</accession>
<reference evidence="1" key="1">
    <citation type="journal article" date="2020" name="Stud. Mycol.">
        <title>101 Dothideomycetes genomes: a test case for predicting lifestyles and emergence of pathogens.</title>
        <authorList>
            <person name="Haridas S."/>
            <person name="Albert R."/>
            <person name="Binder M."/>
            <person name="Bloem J."/>
            <person name="Labutti K."/>
            <person name="Salamov A."/>
            <person name="Andreopoulos B."/>
            <person name="Baker S."/>
            <person name="Barry K."/>
            <person name="Bills G."/>
            <person name="Bluhm B."/>
            <person name="Cannon C."/>
            <person name="Castanera R."/>
            <person name="Culley D."/>
            <person name="Daum C."/>
            <person name="Ezra D."/>
            <person name="Gonzalez J."/>
            <person name="Henrissat B."/>
            <person name="Kuo A."/>
            <person name="Liang C."/>
            <person name="Lipzen A."/>
            <person name="Lutzoni F."/>
            <person name="Magnuson J."/>
            <person name="Mondo S."/>
            <person name="Nolan M."/>
            <person name="Ohm R."/>
            <person name="Pangilinan J."/>
            <person name="Park H.-J."/>
            <person name="Ramirez L."/>
            <person name="Alfaro M."/>
            <person name="Sun H."/>
            <person name="Tritt A."/>
            <person name="Yoshinaga Y."/>
            <person name="Zwiers L.-H."/>
            <person name="Turgeon B."/>
            <person name="Goodwin S."/>
            <person name="Spatafora J."/>
            <person name="Crous P."/>
            <person name="Grigoriev I."/>
        </authorList>
    </citation>
    <scope>NUCLEOTIDE SEQUENCE</scope>
    <source>
        <strain evidence="1">ATCC 16933</strain>
    </source>
</reference>
<dbReference type="AlphaFoldDB" id="A0A6A6P9Y6"/>
<name>A0A6A6P9Y6_9PEZI</name>
<sequence length="90" mass="10041">MLASLSRQASRHNPSRSLLACRPFVRSSRLHFGDPANSGCTALRNGGASRSLHSAEMNEADLASLRVDNKRLMRTLHYTCQWGMGKRWGK</sequence>
<dbReference type="EMBL" id="MU001673">
    <property type="protein sequence ID" value="KAF2460253.1"/>
    <property type="molecule type" value="Genomic_DNA"/>
</dbReference>
<evidence type="ECO:0000313" key="1">
    <source>
        <dbReference type="EMBL" id="KAF2460253.1"/>
    </source>
</evidence>
<evidence type="ECO:0000313" key="2">
    <source>
        <dbReference type="Proteomes" id="UP000799766"/>
    </source>
</evidence>
<dbReference type="Proteomes" id="UP000799766">
    <property type="component" value="Unassembled WGS sequence"/>
</dbReference>
<keyword evidence="2" id="KW-1185">Reference proteome</keyword>
<organism evidence="1 2">
    <name type="scientific">Lineolata rhizophorae</name>
    <dbReference type="NCBI Taxonomy" id="578093"/>
    <lineage>
        <taxon>Eukaryota</taxon>
        <taxon>Fungi</taxon>
        <taxon>Dikarya</taxon>
        <taxon>Ascomycota</taxon>
        <taxon>Pezizomycotina</taxon>
        <taxon>Dothideomycetes</taxon>
        <taxon>Dothideomycetes incertae sedis</taxon>
        <taxon>Lineolatales</taxon>
        <taxon>Lineolataceae</taxon>
        <taxon>Lineolata</taxon>
    </lineage>
</organism>
<proteinExistence type="predicted"/>
<gene>
    <name evidence="1" type="ORF">BDY21DRAFT_334825</name>
</gene>
<protein>
    <submittedName>
        <fullName evidence="1">Uncharacterized protein</fullName>
    </submittedName>
</protein>